<organism evidence="2 3">
    <name type="scientific">Phrynocephalus forsythii</name>
    <dbReference type="NCBI Taxonomy" id="171643"/>
    <lineage>
        <taxon>Eukaryota</taxon>
        <taxon>Metazoa</taxon>
        <taxon>Chordata</taxon>
        <taxon>Craniata</taxon>
        <taxon>Vertebrata</taxon>
        <taxon>Euteleostomi</taxon>
        <taxon>Lepidosauria</taxon>
        <taxon>Squamata</taxon>
        <taxon>Bifurcata</taxon>
        <taxon>Unidentata</taxon>
        <taxon>Episquamata</taxon>
        <taxon>Toxicofera</taxon>
        <taxon>Iguania</taxon>
        <taxon>Acrodonta</taxon>
        <taxon>Agamidae</taxon>
        <taxon>Agaminae</taxon>
        <taxon>Phrynocephalus</taxon>
    </lineage>
</organism>
<evidence type="ECO:0000256" key="1">
    <source>
        <dbReference type="SAM" id="MobiDB-lite"/>
    </source>
</evidence>
<name>A0A9Q1B344_9SAUR</name>
<dbReference type="PANTHER" id="PTHR37984:SF12">
    <property type="entry name" value="RIBONUCLEASE H"/>
    <property type="match status" value="1"/>
</dbReference>
<proteinExistence type="predicted"/>
<gene>
    <name evidence="2" type="ORF">JRQ81_014747</name>
</gene>
<dbReference type="AlphaFoldDB" id="A0A9Q1B344"/>
<protein>
    <recommendedName>
        <fullName evidence="4">Retrotransposon gag domain-containing protein</fullName>
    </recommendedName>
</protein>
<evidence type="ECO:0008006" key="4">
    <source>
        <dbReference type="Google" id="ProtNLM"/>
    </source>
</evidence>
<comment type="caution">
    <text evidence="2">The sequence shown here is derived from an EMBL/GenBank/DDBJ whole genome shotgun (WGS) entry which is preliminary data.</text>
</comment>
<evidence type="ECO:0000313" key="2">
    <source>
        <dbReference type="EMBL" id="KAJ7332567.1"/>
    </source>
</evidence>
<dbReference type="PANTHER" id="PTHR37984">
    <property type="entry name" value="PROTEIN CBG26694"/>
    <property type="match status" value="1"/>
</dbReference>
<sequence length="355" mass="39458">MYEERKKCRGSKGKLDKKTEGPVTGNEAPWDVLQEKLKVHYEPKPSNIASCHAFHHQNQAEGEAINTYVAVLQKTTLYCEFRDLDDAQLDRIVCGVRDEKLQCKLLAKTDLTLKQATMDAQAAEEAKLSTQEISRPNSPPMPRNPTSVHHSNISDSEPSTSEEDKVCQVKTAQGRATGHARSAHHKKGSPRSANKDCYAISKCRHFREAATTIGQAYVPSARKLHVTVQITGAHCDMEIDMGLLGLEWFAPLGLEVTRVPSISDPNVDVFDGTLGQYTGTPISFSLDPLIFPICLKLHQIPFTLKSMVDKQTSKLIMQGALEPVDHAKWETLSYPSSLMYWCTFAGYKCTINKAL</sequence>
<feature type="compositionally biased region" description="Polar residues" evidence="1">
    <location>
        <begin position="146"/>
        <end position="159"/>
    </location>
</feature>
<dbReference type="InterPro" id="IPR050951">
    <property type="entry name" value="Retrovirus_Pol_polyprotein"/>
</dbReference>
<dbReference type="Proteomes" id="UP001142489">
    <property type="component" value="Unassembled WGS sequence"/>
</dbReference>
<accession>A0A9Q1B344</accession>
<evidence type="ECO:0000313" key="3">
    <source>
        <dbReference type="Proteomes" id="UP001142489"/>
    </source>
</evidence>
<keyword evidence="3" id="KW-1185">Reference proteome</keyword>
<dbReference type="EMBL" id="JAPFRF010000005">
    <property type="protein sequence ID" value="KAJ7332567.1"/>
    <property type="molecule type" value="Genomic_DNA"/>
</dbReference>
<feature type="region of interest" description="Disordered" evidence="1">
    <location>
        <begin position="1"/>
        <end position="26"/>
    </location>
</feature>
<dbReference type="OrthoDB" id="775972at2759"/>
<feature type="region of interest" description="Disordered" evidence="1">
    <location>
        <begin position="122"/>
        <end position="193"/>
    </location>
</feature>
<reference evidence="2" key="1">
    <citation type="journal article" date="2023" name="DNA Res.">
        <title>Chromosome-level genome assembly of Phrynocephalus forsythii using third-generation DNA sequencing and Hi-C analysis.</title>
        <authorList>
            <person name="Qi Y."/>
            <person name="Zhao W."/>
            <person name="Zhao Y."/>
            <person name="Niu C."/>
            <person name="Cao S."/>
            <person name="Zhang Y."/>
        </authorList>
    </citation>
    <scope>NUCLEOTIDE SEQUENCE</scope>
    <source>
        <tissue evidence="2">Muscle</tissue>
    </source>
</reference>